<dbReference type="GO" id="GO:0043137">
    <property type="term" value="P:DNA replication, removal of RNA primer"/>
    <property type="evidence" value="ECO:0007669"/>
    <property type="project" value="TreeGrafter"/>
</dbReference>
<comment type="cofactor">
    <cofactor evidence="2">
        <name>Mg(2+)</name>
        <dbReference type="ChEBI" id="CHEBI:18420"/>
    </cofactor>
</comment>
<feature type="binding site" evidence="14 15">
    <location>
        <position position="174"/>
    </location>
    <ligand>
        <name>a divalent metal cation</name>
        <dbReference type="ChEBI" id="CHEBI:60240"/>
    </ligand>
</feature>
<evidence type="ECO:0000256" key="2">
    <source>
        <dbReference type="ARBA" id="ARBA00001946"/>
    </source>
</evidence>
<evidence type="ECO:0000256" key="8">
    <source>
        <dbReference type="ARBA" id="ARBA00022490"/>
    </source>
</evidence>
<dbReference type="HAMAP" id="MF_00052_B">
    <property type="entry name" value="RNase_HII_B"/>
    <property type="match status" value="1"/>
</dbReference>
<evidence type="ECO:0000256" key="7">
    <source>
        <dbReference type="ARBA" id="ARBA00019179"/>
    </source>
</evidence>
<dbReference type="OrthoDB" id="9803420at2"/>
<dbReference type="SUPFAM" id="SSF53098">
    <property type="entry name" value="Ribonuclease H-like"/>
    <property type="match status" value="1"/>
</dbReference>
<dbReference type="GO" id="GO:0032299">
    <property type="term" value="C:ribonuclease H2 complex"/>
    <property type="evidence" value="ECO:0007669"/>
    <property type="project" value="TreeGrafter"/>
</dbReference>
<dbReference type="GO" id="GO:0006298">
    <property type="term" value="P:mismatch repair"/>
    <property type="evidence" value="ECO:0007669"/>
    <property type="project" value="TreeGrafter"/>
</dbReference>
<evidence type="ECO:0000313" key="19">
    <source>
        <dbReference type="Proteomes" id="UP000242752"/>
    </source>
</evidence>
<dbReference type="GO" id="GO:0003723">
    <property type="term" value="F:RNA binding"/>
    <property type="evidence" value="ECO:0007669"/>
    <property type="project" value="UniProtKB-UniRule"/>
</dbReference>
<accession>A0A2K3YNW2</accession>
<comment type="cofactor">
    <cofactor evidence="14 15">
        <name>Mn(2+)</name>
        <dbReference type="ChEBI" id="CHEBI:29035"/>
    </cofactor>
    <cofactor evidence="14 15">
        <name>Mg(2+)</name>
        <dbReference type="ChEBI" id="CHEBI:18420"/>
    </cofactor>
    <text evidence="14 15">Manganese or magnesium. Binds 1 divalent metal ion per monomer in the absence of substrate. May bind a second metal ion after substrate binding.</text>
</comment>
<evidence type="ECO:0000256" key="6">
    <source>
        <dbReference type="ARBA" id="ARBA00012180"/>
    </source>
</evidence>
<organism evidence="18 19">
    <name type="scientific">Staphylococcus rostri</name>
    <dbReference type="NCBI Taxonomy" id="522262"/>
    <lineage>
        <taxon>Bacteria</taxon>
        <taxon>Bacillati</taxon>
        <taxon>Bacillota</taxon>
        <taxon>Bacilli</taxon>
        <taxon>Bacillales</taxon>
        <taxon>Staphylococcaceae</taxon>
        <taxon>Staphylococcus</taxon>
    </lineage>
</organism>
<evidence type="ECO:0000256" key="10">
    <source>
        <dbReference type="ARBA" id="ARBA00022723"/>
    </source>
</evidence>
<keyword evidence="10 14" id="KW-0479">Metal-binding</keyword>
<dbReference type="NCBIfam" id="NF000594">
    <property type="entry name" value="PRK00015.1-1"/>
    <property type="match status" value="1"/>
</dbReference>
<sequence>MTTHKKKTIQQIKALLADVETLEALEQHPDRIDTRKGVQAAFHSRRKQLEKQAQLIEQYVAMSRYEDEILNAHPDALICGIDEVGRGPLAGPVVASAVILESNHQHIGINDSKQLNAAKRETLNQSLKDNVLAWAIGVATVEEIDTLNIYEATKLAMYRAIENLSVTPTHYLIDAMTLEKLAEPQQNIIKGDANSVSIAAASIIAKVYRDDLMADYAEQYPGYDFEHNAGYGTAKHLSGLAQQGVCPIHRLSFEPIKSQYRS</sequence>
<gene>
    <name evidence="14" type="primary">rnhB</name>
    <name evidence="18" type="ORF">CD122_06780</name>
</gene>
<dbReference type="EMBL" id="PPRF01000040">
    <property type="protein sequence ID" value="PNZ27303.1"/>
    <property type="molecule type" value="Genomic_DNA"/>
</dbReference>
<dbReference type="PANTHER" id="PTHR10954:SF18">
    <property type="entry name" value="RIBONUCLEASE HII"/>
    <property type="match status" value="1"/>
</dbReference>
<dbReference type="InterPro" id="IPR022898">
    <property type="entry name" value="RNase_HII"/>
</dbReference>
<dbReference type="PANTHER" id="PTHR10954">
    <property type="entry name" value="RIBONUCLEASE H2 SUBUNIT A"/>
    <property type="match status" value="1"/>
</dbReference>
<evidence type="ECO:0000256" key="1">
    <source>
        <dbReference type="ARBA" id="ARBA00000077"/>
    </source>
</evidence>
<comment type="similarity">
    <text evidence="5 14 16">Belongs to the RNase HII family.</text>
</comment>
<dbReference type="FunFam" id="3.30.420.10:FF:000006">
    <property type="entry name" value="Ribonuclease HII"/>
    <property type="match status" value="1"/>
</dbReference>
<evidence type="ECO:0000256" key="16">
    <source>
        <dbReference type="RuleBase" id="RU003515"/>
    </source>
</evidence>
<feature type="binding site" evidence="14 15">
    <location>
        <position position="82"/>
    </location>
    <ligand>
        <name>a divalent metal cation</name>
        <dbReference type="ChEBI" id="CHEBI:60240"/>
    </ligand>
</feature>
<comment type="subcellular location">
    <subcellularLocation>
        <location evidence="4 14">Cytoplasm</location>
    </subcellularLocation>
</comment>
<evidence type="ECO:0000256" key="13">
    <source>
        <dbReference type="ARBA" id="ARBA00023211"/>
    </source>
</evidence>
<evidence type="ECO:0000259" key="17">
    <source>
        <dbReference type="PROSITE" id="PS51975"/>
    </source>
</evidence>
<dbReference type="NCBIfam" id="NF000595">
    <property type="entry name" value="PRK00015.1-3"/>
    <property type="match status" value="1"/>
</dbReference>
<comment type="catalytic activity">
    <reaction evidence="1 14 15 16">
        <text>Endonucleolytic cleavage to 5'-phosphomonoester.</text>
        <dbReference type="EC" id="3.1.26.4"/>
    </reaction>
</comment>
<protein>
    <recommendedName>
        <fullName evidence="7 14">Ribonuclease HII</fullName>
        <shortName evidence="14">RNase HII</shortName>
        <ecNumber evidence="6 14">3.1.26.4</ecNumber>
    </recommendedName>
</protein>
<dbReference type="InterPro" id="IPR024567">
    <property type="entry name" value="RNase_HII/HIII_dom"/>
</dbReference>
<dbReference type="InterPro" id="IPR001352">
    <property type="entry name" value="RNase_HII/HIII"/>
</dbReference>
<keyword evidence="19" id="KW-1185">Reference proteome</keyword>
<dbReference type="GO" id="GO:0004523">
    <property type="term" value="F:RNA-DNA hybrid ribonuclease activity"/>
    <property type="evidence" value="ECO:0007669"/>
    <property type="project" value="UniProtKB-UniRule"/>
</dbReference>
<keyword evidence="11 14" id="KW-0255">Endonuclease</keyword>
<keyword evidence="8 14" id="KW-0963">Cytoplasm</keyword>
<dbReference type="GO" id="GO:0030145">
    <property type="term" value="F:manganese ion binding"/>
    <property type="evidence" value="ECO:0007669"/>
    <property type="project" value="UniProtKB-UniRule"/>
</dbReference>
<comment type="caution">
    <text evidence="18">The sequence shown here is derived from an EMBL/GenBank/DDBJ whole genome shotgun (WGS) entry which is preliminary data.</text>
</comment>
<dbReference type="CDD" id="cd07182">
    <property type="entry name" value="RNase_HII_bacteria_HII_like"/>
    <property type="match status" value="1"/>
</dbReference>
<dbReference type="RefSeq" id="WP_103358240.1">
    <property type="nucleotide sequence ID" value="NZ_PPRF01000040.1"/>
</dbReference>
<dbReference type="GO" id="GO:0005737">
    <property type="term" value="C:cytoplasm"/>
    <property type="evidence" value="ECO:0007669"/>
    <property type="project" value="UniProtKB-SubCell"/>
</dbReference>
<dbReference type="PROSITE" id="PS51975">
    <property type="entry name" value="RNASE_H_2"/>
    <property type="match status" value="1"/>
</dbReference>
<name>A0A2K3YNW2_9STAP</name>
<evidence type="ECO:0000256" key="12">
    <source>
        <dbReference type="ARBA" id="ARBA00022801"/>
    </source>
</evidence>
<evidence type="ECO:0000313" key="18">
    <source>
        <dbReference type="EMBL" id="PNZ27303.1"/>
    </source>
</evidence>
<keyword evidence="12 14" id="KW-0378">Hydrolase</keyword>
<evidence type="ECO:0000256" key="5">
    <source>
        <dbReference type="ARBA" id="ARBA00007383"/>
    </source>
</evidence>
<dbReference type="Proteomes" id="UP000242752">
    <property type="component" value="Unassembled WGS sequence"/>
</dbReference>
<evidence type="ECO:0000256" key="4">
    <source>
        <dbReference type="ARBA" id="ARBA00004496"/>
    </source>
</evidence>
<dbReference type="AlphaFoldDB" id="A0A2K3YNW2"/>
<proteinExistence type="inferred from homology"/>
<keyword evidence="13 14" id="KW-0464">Manganese</keyword>
<feature type="binding site" evidence="14 15">
    <location>
        <position position="83"/>
    </location>
    <ligand>
        <name>a divalent metal cation</name>
        <dbReference type="ChEBI" id="CHEBI:60240"/>
    </ligand>
</feature>
<evidence type="ECO:0000256" key="14">
    <source>
        <dbReference type="HAMAP-Rule" id="MF_00052"/>
    </source>
</evidence>
<feature type="domain" description="RNase H type-2" evidence="17">
    <location>
        <begin position="76"/>
        <end position="262"/>
    </location>
</feature>
<comment type="function">
    <text evidence="3 14 16">Endonuclease that specifically degrades the RNA of RNA-DNA hybrids.</text>
</comment>
<evidence type="ECO:0000256" key="11">
    <source>
        <dbReference type="ARBA" id="ARBA00022759"/>
    </source>
</evidence>
<dbReference type="InterPro" id="IPR036397">
    <property type="entry name" value="RNaseH_sf"/>
</dbReference>
<dbReference type="EC" id="3.1.26.4" evidence="6 14"/>
<evidence type="ECO:0000256" key="15">
    <source>
        <dbReference type="PROSITE-ProRule" id="PRU01319"/>
    </source>
</evidence>
<evidence type="ECO:0000256" key="9">
    <source>
        <dbReference type="ARBA" id="ARBA00022722"/>
    </source>
</evidence>
<dbReference type="Pfam" id="PF01351">
    <property type="entry name" value="RNase_HII"/>
    <property type="match status" value="1"/>
</dbReference>
<evidence type="ECO:0000256" key="3">
    <source>
        <dbReference type="ARBA" id="ARBA00004065"/>
    </source>
</evidence>
<reference evidence="18 19" key="1">
    <citation type="submission" date="2017-08" db="EMBL/GenBank/DDBJ databases">
        <title>Draft genome sequences of 64 type strains of genus Staph aureus.</title>
        <authorList>
            <person name="Cole K."/>
            <person name="Golubchik T."/>
            <person name="Russell J."/>
            <person name="Foster D."/>
            <person name="Llewelyn M."/>
            <person name="Wilson D."/>
            <person name="Crook D."/>
            <person name="Paul J."/>
        </authorList>
    </citation>
    <scope>NUCLEOTIDE SEQUENCE [LARGE SCALE GENOMIC DNA]</scope>
    <source>
        <strain evidence="18 19">DSM 21968</strain>
    </source>
</reference>
<dbReference type="Gene3D" id="3.30.420.10">
    <property type="entry name" value="Ribonuclease H-like superfamily/Ribonuclease H"/>
    <property type="match status" value="1"/>
</dbReference>
<keyword evidence="9 14" id="KW-0540">Nuclease</keyword>
<dbReference type="InterPro" id="IPR012337">
    <property type="entry name" value="RNaseH-like_sf"/>
</dbReference>